<dbReference type="EMBL" id="RKQG01000001">
    <property type="protein sequence ID" value="RPE36854.1"/>
    <property type="molecule type" value="Genomic_DNA"/>
</dbReference>
<organism evidence="2 3">
    <name type="scientific">Kitasatospora cineracea</name>
    <dbReference type="NCBI Taxonomy" id="88074"/>
    <lineage>
        <taxon>Bacteria</taxon>
        <taxon>Bacillati</taxon>
        <taxon>Actinomycetota</taxon>
        <taxon>Actinomycetes</taxon>
        <taxon>Kitasatosporales</taxon>
        <taxon>Streptomycetaceae</taxon>
        <taxon>Kitasatospora</taxon>
    </lineage>
</organism>
<feature type="compositionally biased region" description="Low complexity" evidence="1">
    <location>
        <begin position="156"/>
        <end position="177"/>
    </location>
</feature>
<dbReference type="Proteomes" id="UP000266906">
    <property type="component" value="Unassembled WGS sequence"/>
</dbReference>
<evidence type="ECO:0000313" key="2">
    <source>
        <dbReference type="EMBL" id="RPE36854.1"/>
    </source>
</evidence>
<feature type="region of interest" description="Disordered" evidence="1">
    <location>
        <begin position="156"/>
        <end position="191"/>
    </location>
</feature>
<gene>
    <name evidence="2" type="ORF">EDD38_5235</name>
</gene>
<dbReference type="SUPFAM" id="SSF53955">
    <property type="entry name" value="Lysozyme-like"/>
    <property type="match status" value="1"/>
</dbReference>
<evidence type="ECO:0000256" key="1">
    <source>
        <dbReference type="SAM" id="MobiDB-lite"/>
    </source>
</evidence>
<proteinExistence type="predicted"/>
<sequence length="285" mass="27969">MHHRRTLTFSEKLRRHRNALVTGIATLAVAGTATLALAMPQNAGSADAAAAGNPVLAGSPQLSSDVFGLSPSASASTSASDSASAQAAAEASASAEAAAAASASASAQAAAEASASASAQAEAEASASAAASASASAEAAAKAKASAEAKARASASASAASRAQQRPSLSASPSPSAGGSGSGSGSSSAYSGTPQQIAAQIVPAGQLQCFSNIVERESSWNVHATNSSSGAYGLMQALPGSKMASAGADWRDNPVTQIKWGLAYMNETYGSPCAAWSFWQAHNWY</sequence>
<dbReference type="RefSeq" id="WP_360297524.1">
    <property type="nucleotide sequence ID" value="NZ_JBEYIY010000029.1"/>
</dbReference>
<evidence type="ECO:0000313" key="3">
    <source>
        <dbReference type="Proteomes" id="UP000266906"/>
    </source>
</evidence>
<dbReference type="AlphaFoldDB" id="A0A3N4SK04"/>
<evidence type="ECO:0008006" key="4">
    <source>
        <dbReference type="Google" id="ProtNLM"/>
    </source>
</evidence>
<keyword evidence="3" id="KW-1185">Reference proteome</keyword>
<dbReference type="Gene3D" id="1.10.530.10">
    <property type="match status" value="1"/>
</dbReference>
<comment type="caution">
    <text evidence="2">The sequence shown here is derived from an EMBL/GenBank/DDBJ whole genome shotgun (WGS) entry which is preliminary data.</text>
</comment>
<protein>
    <recommendedName>
        <fullName evidence="4">Transglycosylase-like protein with SLT domain</fullName>
    </recommendedName>
</protein>
<name>A0A3N4SK04_9ACTN</name>
<accession>A0A3N4SK04</accession>
<dbReference type="CDD" id="cd00254">
    <property type="entry name" value="LT-like"/>
    <property type="match status" value="1"/>
</dbReference>
<reference evidence="2 3" key="1">
    <citation type="submission" date="2018-11" db="EMBL/GenBank/DDBJ databases">
        <title>Sequencing the genomes of 1000 actinobacteria strains.</title>
        <authorList>
            <person name="Klenk H.-P."/>
        </authorList>
    </citation>
    <scope>NUCLEOTIDE SEQUENCE [LARGE SCALE GENOMIC DNA]</scope>
    <source>
        <strain evidence="2 3">DSM 44781</strain>
    </source>
</reference>
<dbReference type="InterPro" id="IPR023346">
    <property type="entry name" value="Lysozyme-like_dom_sf"/>
</dbReference>